<gene>
    <name evidence="7" type="ORF">BCR43DRAFT_460586</name>
</gene>
<keyword evidence="3" id="KW-0378">Hydrolase</keyword>
<dbReference type="InterPro" id="IPR049450">
    <property type="entry name" value="ACOT8-like_C"/>
</dbReference>
<sequence length="342" mass="38598">MPSKTFPAVVSFSDKKDNRPVITSEGGDETDFAHRIAQAVDVQEIDINLYMSKELWLPPGARGAFGGQIVAQALRAAFNTVPEEFHIHSLHSYFILPGNVNYPVIYQVQRLRDGKSFATRFLTASQRGKAIFVCSFSFAKRDDSIALEHQTAMPDIVGPENLPSEDERLKQFLNYDLPPKYKEYLESRISENSPIDYRDVHQVTAREAFTGVTEARERQYRWFKTRGHLDDDPRLHACIIAYASDSAFIGTAAVANGVNHRGIGMMASLDHSMWFHAPARADDWLLYDMHSPRTKEGRGVAFGRLYSQDGTLVVTTAQEGIVRLSKREQERRKNELSGTSKL</sequence>
<accession>A0A1X2H8E2</accession>
<dbReference type="Pfam" id="PF20789">
    <property type="entry name" value="4HBT_3C"/>
    <property type="match status" value="1"/>
</dbReference>
<dbReference type="STRING" id="13706.A0A1X2H8E2"/>
<comment type="similarity">
    <text evidence="1">Belongs to the C/M/P thioester hydrolase family.</text>
</comment>
<dbReference type="SUPFAM" id="SSF54637">
    <property type="entry name" value="Thioesterase/thiol ester dehydrase-isomerase"/>
    <property type="match status" value="2"/>
</dbReference>
<feature type="domain" description="Acyl-CoA thioesterase-like C-terminal" evidence="6">
    <location>
        <begin position="203"/>
        <end position="322"/>
    </location>
</feature>
<evidence type="ECO:0000256" key="2">
    <source>
        <dbReference type="ARBA" id="ARBA00011881"/>
    </source>
</evidence>
<name>A0A1X2H8E2_SYNRA</name>
<evidence type="ECO:0000313" key="8">
    <source>
        <dbReference type="Proteomes" id="UP000242180"/>
    </source>
</evidence>
<dbReference type="Proteomes" id="UP000242180">
    <property type="component" value="Unassembled WGS sequence"/>
</dbReference>
<dbReference type="PANTHER" id="PTHR11066:SF34">
    <property type="entry name" value="ACYL-COENZYME A THIOESTERASE 8"/>
    <property type="match status" value="1"/>
</dbReference>
<evidence type="ECO:0000259" key="5">
    <source>
        <dbReference type="Pfam" id="PF13622"/>
    </source>
</evidence>
<evidence type="ECO:0000259" key="6">
    <source>
        <dbReference type="Pfam" id="PF20789"/>
    </source>
</evidence>
<keyword evidence="8" id="KW-1185">Reference proteome</keyword>
<dbReference type="InterPro" id="IPR003703">
    <property type="entry name" value="Acyl_CoA_thio"/>
</dbReference>
<evidence type="ECO:0000256" key="4">
    <source>
        <dbReference type="ARBA" id="ARBA00023098"/>
    </source>
</evidence>
<dbReference type="Gene3D" id="2.40.160.210">
    <property type="entry name" value="Acyl-CoA thioesterase, double hotdog domain"/>
    <property type="match status" value="1"/>
</dbReference>
<dbReference type="PANTHER" id="PTHR11066">
    <property type="entry name" value="ACYL-COA THIOESTERASE"/>
    <property type="match status" value="1"/>
</dbReference>
<dbReference type="FunFam" id="2.40.160.210:FF:000001">
    <property type="entry name" value="Acyl-CoA thioesterase II"/>
    <property type="match status" value="1"/>
</dbReference>
<dbReference type="CDD" id="cd03445">
    <property type="entry name" value="Thioesterase_II_repeat2"/>
    <property type="match status" value="1"/>
</dbReference>
<dbReference type="OrthoDB" id="68328at2759"/>
<dbReference type="InterPro" id="IPR029069">
    <property type="entry name" value="HotDog_dom_sf"/>
</dbReference>
<dbReference type="InterPro" id="IPR042171">
    <property type="entry name" value="Acyl-CoA_hotdog"/>
</dbReference>
<dbReference type="InParanoid" id="A0A1X2H8E2"/>
<dbReference type="OMA" id="QVWFRTN"/>
<reference evidence="7 8" key="1">
    <citation type="submission" date="2016-07" db="EMBL/GenBank/DDBJ databases">
        <title>Pervasive Adenine N6-methylation of Active Genes in Fungi.</title>
        <authorList>
            <consortium name="DOE Joint Genome Institute"/>
            <person name="Mondo S.J."/>
            <person name="Dannebaum R.O."/>
            <person name="Kuo R.C."/>
            <person name="Labutti K."/>
            <person name="Haridas S."/>
            <person name="Kuo A."/>
            <person name="Salamov A."/>
            <person name="Ahrendt S.R."/>
            <person name="Lipzen A."/>
            <person name="Sullivan W."/>
            <person name="Andreopoulos W.B."/>
            <person name="Clum A."/>
            <person name="Lindquist E."/>
            <person name="Daum C."/>
            <person name="Ramamoorthy G.K."/>
            <person name="Gryganskyi A."/>
            <person name="Culley D."/>
            <person name="Magnuson J.K."/>
            <person name="James T.Y."/>
            <person name="O'Malley M.A."/>
            <person name="Stajich J.E."/>
            <person name="Spatafora J.W."/>
            <person name="Visel A."/>
            <person name="Grigoriev I.V."/>
        </authorList>
    </citation>
    <scope>NUCLEOTIDE SEQUENCE [LARGE SCALE GENOMIC DNA]</scope>
    <source>
        <strain evidence="7 8">NRRL 2496</strain>
    </source>
</reference>
<evidence type="ECO:0000256" key="1">
    <source>
        <dbReference type="ARBA" id="ARBA00006538"/>
    </source>
</evidence>
<comment type="subunit">
    <text evidence="2">Homotetramer.</text>
</comment>
<comment type="caution">
    <text evidence="7">The sequence shown here is derived from an EMBL/GenBank/DDBJ whole genome shotgun (WGS) entry which is preliminary data.</text>
</comment>
<dbReference type="GO" id="GO:0047617">
    <property type="term" value="F:fatty acyl-CoA hydrolase activity"/>
    <property type="evidence" value="ECO:0007669"/>
    <property type="project" value="InterPro"/>
</dbReference>
<dbReference type="EMBL" id="MCGN01000007">
    <property type="protein sequence ID" value="ORY94784.1"/>
    <property type="molecule type" value="Genomic_DNA"/>
</dbReference>
<dbReference type="AlphaFoldDB" id="A0A1X2H8E2"/>
<dbReference type="Pfam" id="PF13622">
    <property type="entry name" value="4HBT_3"/>
    <property type="match status" value="1"/>
</dbReference>
<dbReference type="InterPro" id="IPR049449">
    <property type="entry name" value="TesB_ACOT8-like_N"/>
</dbReference>
<evidence type="ECO:0000313" key="7">
    <source>
        <dbReference type="EMBL" id="ORY94784.1"/>
    </source>
</evidence>
<dbReference type="GO" id="GO:0009062">
    <property type="term" value="P:fatty acid catabolic process"/>
    <property type="evidence" value="ECO:0007669"/>
    <property type="project" value="TreeGrafter"/>
</dbReference>
<proteinExistence type="inferred from homology"/>
<organism evidence="7 8">
    <name type="scientific">Syncephalastrum racemosum</name>
    <name type="common">Filamentous fungus</name>
    <dbReference type="NCBI Taxonomy" id="13706"/>
    <lineage>
        <taxon>Eukaryota</taxon>
        <taxon>Fungi</taxon>
        <taxon>Fungi incertae sedis</taxon>
        <taxon>Mucoromycota</taxon>
        <taxon>Mucoromycotina</taxon>
        <taxon>Mucoromycetes</taxon>
        <taxon>Mucorales</taxon>
        <taxon>Syncephalastraceae</taxon>
        <taxon>Syncephalastrum</taxon>
    </lineage>
</organism>
<evidence type="ECO:0000256" key="3">
    <source>
        <dbReference type="ARBA" id="ARBA00022801"/>
    </source>
</evidence>
<dbReference type="CDD" id="cd03444">
    <property type="entry name" value="Thioesterase_II_repeat1"/>
    <property type="match status" value="1"/>
</dbReference>
<feature type="domain" description="Acyl-CoA thioesterase-like N-terminal HotDog" evidence="5">
    <location>
        <begin position="56"/>
        <end position="138"/>
    </location>
</feature>
<keyword evidence="4" id="KW-0443">Lipid metabolism</keyword>
<dbReference type="GO" id="GO:0006637">
    <property type="term" value="P:acyl-CoA metabolic process"/>
    <property type="evidence" value="ECO:0007669"/>
    <property type="project" value="InterPro"/>
</dbReference>
<dbReference type="GO" id="GO:0005782">
    <property type="term" value="C:peroxisomal matrix"/>
    <property type="evidence" value="ECO:0007669"/>
    <property type="project" value="UniProtKB-SubCell"/>
</dbReference>
<protein>
    <submittedName>
        <fullName evidence="7">HotDog domain-containing protein</fullName>
    </submittedName>
</protein>